<dbReference type="OrthoDB" id="5827301at2759"/>
<gene>
    <name evidence="2 4 5" type="ORF">SRAE_X000202700</name>
</gene>
<protein>
    <submittedName>
        <fullName evidence="2 4">Uncharacterized protein</fullName>
    </submittedName>
</protein>
<evidence type="ECO:0000313" key="2">
    <source>
        <dbReference type="EMBL" id="CEF60289.1"/>
    </source>
</evidence>
<evidence type="ECO:0000313" key="5">
    <source>
        <dbReference type="WormBase" id="SRAE_X000202700"/>
    </source>
</evidence>
<evidence type="ECO:0000313" key="4">
    <source>
        <dbReference type="WBParaSite" id="SRAE_X000202700.1"/>
    </source>
</evidence>
<keyword evidence="3" id="KW-1185">Reference proteome</keyword>
<feature type="region of interest" description="Disordered" evidence="1">
    <location>
        <begin position="956"/>
        <end position="992"/>
    </location>
</feature>
<name>A0A090KYK9_STRRB</name>
<dbReference type="EMBL" id="LN609398">
    <property type="protein sequence ID" value="CEF60289.1"/>
    <property type="molecule type" value="Genomic_DNA"/>
</dbReference>
<dbReference type="WBParaSite" id="SRAE_X000202700.1">
    <property type="protein sequence ID" value="SRAE_X000202700.1"/>
    <property type="gene ID" value="WBGene00267605"/>
</dbReference>
<accession>A0A090KYK9</accession>
<evidence type="ECO:0000256" key="1">
    <source>
        <dbReference type="SAM" id="MobiDB-lite"/>
    </source>
</evidence>
<dbReference type="GeneID" id="36385099"/>
<dbReference type="AlphaFoldDB" id="A0A090KYK9"/>
<dbReference type="WormBase" id="SRAE_X000202700">
    <property type="protein sequence ID" value="SRP02445"/>
    <property type="gene ID" value="WBGene00267605"/>
</dbReference>
<dbReference type="Proteomes" id="UP000035682">
    <property type="component" value="Unplaced"/>
</dbReference>
<proteinExistence type="predicted"/>
<evidence type="ECO:0000313" key="3">
    <source>
        <dbReference type="Proteomes" id="UP000035682"/>
    </source>
</evidence>
<reference evidence="4" key="3">
    <citation type="submission" date="2020-12" db="UniProtKB">
        <authorList>
            <consortium name="WormBaseParasite"/>
        </authorList>
    </citation>
    <scope>IDENTIFICATION</scope>
</reference>
<dbReference type="CTD" id="36385099"/>
<reference evidence="2" key="1">
    <citation type="submission" date="2014-09" db="EMBL/GenBank/DDBJ databases">
        <authorList>
            <person name="Aslett A.Martin."/>
        </authorList>
    </citation>
    <scope>NUCLEOTIDE SEQUENCE</scope>
    <source>
        <strain evidence="2">ED321 Heterogonic</strain>
    </source>
</reference>
<sequence>MPVGVKEANEALHIGLSELFSEWQPSPASSYCFTNQTSHSQQINNSTQYGCDNNKIEDILRHFYKIKYIFDSSINVMTPGDCEENILEYYDEWNLIAWNSIGILNRSQGFNTEEGNNSYYLLPMYKRSEILKQLDSTLKNLANKTIKPEWFMPKAIEEKIHVSFTKFKVFYYELYDFFFKYLNIEKNGIQKDYNRYCYDDIILTIKNLTIRLLGGFREFSKEYCSIAWKNLKEKQVLNISSYPTIKKKVTEELASFYTNTFYFFGIIVIKCMLNFNFYSDIECHQENSNMYIIIQILKTIYITLDKLLLDSIACNEANSSPILVTNNLFPISIDSLAHCIVFKEFNVQIVSEEVAQQIQNDMRRRKLAEYPITSLNVFRSAALLAMKPSTGVKRNNAVASAEGGNTAHKKSDVNSKEIISIKATFDTKHQTWTAVYPHLLCTTRQKDALIDSRANLQTGKRPLFYFHIMGKLYSPSGHMLSVHTLSLPFTIATRRNQDCQVQRMMSSYTATCFWLYGTYTCDGLILNWCDNGVNLEQFKNLYSRYFSSNAECKRTLLDRDFNVFRGKMKCKECKDSKINYPHLSQELITFKNVLCPHLHSDSSDKSYRFSIWRGMLELLHLFNDNKTEVKTLWENGVIYGFLDFGEIEQMIESYNSIILIHISFVISACICFVIKNNNHIVYLEPLDLKKLQSKSLIDYFKDIVVSENIKNVYSAFKNVIEIGEVLDLLKIDLKSEYSYKNSTKTISSNVIRSGNTNLTNTVEFTNLRITVVACRSIPNYANSYDSPHYDSYNQQIHDDLIKQNNIQLSFRNTNDNSISHQVINLPFEQNNLSQRHQTMNVLENTISHPNLSYNQMSRNHDLSPSMSLQMAPSVSYNDQMELMRNKINSCNNNINHDGSFEQELLHLITSFGRSYDDVVNYLTTKTSNHVKYCPQLHSLSNATSINSAIHQQQQQQHNISFSPNDYDSSSQFDLNVPSNNSQSPTINHLTGPQTSGLYDLSFNNGI</sequence>
<dbReference type="RefSeq" id="XP_024499498.1">
    <property type="nucleotide sequence ID" value="XM_024643152.1"/>
</dbReference>
<reference evidence="3" key="2">
    <citation type="submission" date="2014-09" db="EMBL/GenBank/DDBJ databases">
        <authorList>
            <person name="Martin A.A."/>
        </authorList>
    </citation>
    <scope>NUCLEOTIDE SEQUENCE</scope>
    <source>
        <strain evidence="3">ED321</strain>
    </source>
</reference>
<feature type="compositionally biased region" description="Polar residues" evidence="1">
    <location>
        <begin position="957"/>
        <end position="992"/>
    </location>
</feature>
<organism evidence="2">
    <name type="scientific">Strongyloides ratti</name>
    <name type="common">Parasitic roundworm</name>
    <dbReference type="NCBI Taxonomy" id="34506"/>
    <lineage>
        <taxon>Eukaryota</taxon>
        <taxon>Metazoa</taxon>
        <taxon>Ecdysozoa</taxon>
        <taxon>Nematoda</taxon>
        <taxon>Chromadorea</taxon>
        <taxon>Rhabditida</taxon>
        <taxon>Tylenchina</taxon>
        <taxon>Panagrolaimomorpha</taxon>
        <taxon>Strongyloidoidea</taxon>
        <taxon>Strongyloididae</taxon>
        <taxon>Strongyloides</taxon>
    </lineage>
</organism>